<comment type="caution">
    <text evidence="2">The sequence shown here is derived from an EMBL/GenBank/DDBJ whole genome shotgun (WGS) entry which is preliminary data.</text>
</comment>
<keyword evidence="2" id="KW-0687">Ribonucleoprotein</keyword>
<gene>
    <name evidence="2" type="ORF">SCF082_LOCUS46544</name>
</gene>
<organism evidence="2 3">
    <name type="scientific">Durusdinium trenchii</name>
    <dbReference type="NCBI Taxonomy" id="1381693"/>
    <lineage>
        <taxon>Eukaryota</taxon>
        <taxon>Sar</taxon>
        <taxon>Alveolata</taxon>
        <taxon>Dinophyceae</taxon>
        <taxon>Suessiales</taxon>
        <taxon>Symbiodiniaceae</taxon>
        <taxon>Durusdinium</taxon>
    </lineage>
</organism>
<accession>A0ABP0RI48</accession>
<keyword evidence="3" id="KW-1185">Reference proteome</keyword>
<sequence>MVAALPVSTINILQSPEWKGGPLLTLPDSQAVKTPTSKEVSSNYWFIKPVVQFMPRKVPSAYFMTDVFIEFDRQLGKKVFKPDRTKNQSRMSLAANEAVIMKKLVGALRGLWRSSKGKGLDDKVTELKGFLLPSPRPEGRAHEPLEDEADEEADEGRNEGDDEGDDEAGEGPNEGDEENEEQGVDGGGDLEDAPETSSDYDGEPLSEPSHSVLGDQDAPCTAPGPSVVVEASQASSVTSGDDSELNAPTLRLGEGQSSSQDDGDAESDSEDSLHRCSQIKGRGWQGRAMVHFNQVEKAEKVRDEKKRKLTSVEQMLVDV</sequence>
<feature type="compositionally biased region" description="Acidic residues" evidence="1">
    <location>
        <begin position="145"/>
        <end position="204"/>
    </location>
</feature>
<feature type="compositionally biased region" description="Low complexity" evidence="1">
    <location>
        <begin position="226"/>
        <end position="239"/>
    </location>
</feature>
<evidence type="ECO:0000313" key="2">
    <source>
        <dbReference type="EMBL" id="CAK9099383.1"/>
    </source>
</evidence>
<evidence type="ECO:0000256" key="1">
    <source>
        <dbReference type="SAM" id="MobiDB-lite"/>
    </source>
</evidence>
<evidence type="ECO:0000313" key="3">
    <source>
        <dbReference type="Proteomes" id="UP001642464"/>
    </source>
</evidence>
<feature type="region of interest" description="Disordered" evidence="1">
    <location>
        <begin position="129"/>
        <end position="280"/>
    </location>
</feature>
<name>A0ABP0RI48_9DINO</name>
<protein>
    <submittedName>
        <fullName evidence="2">30S ribosomal protein S6</fullName>
    </submittedName>
</protein>
<proteinExistence type="predicted"/>
<feature type="compositionally biased region" description="Acidic residues" evidence="1">
    <location>
        <begin position="261"/>
        <end position="270"/>
    </location>
</feature>
<reference evidence="2 3" key="1">
    <citation type="submission" date="2024-02" db="EMBL/GenBank/DDBJ databases">
        <authorList>
            <person name="Chen Y."/>
            <person name="Shah S."/>
            <person name="Dougan E. K."/>
            <person name="Thang M."/>
            <person name="Chan C."/>
        </authorList>
    </citation>
    <scope>NUCLEOTIDE SEQUENCE [LARGE SCALE GENOMIC DNA]</scope>
</reference>
<dbReference type="GO" id="GO:0005840">
    <property type="term" value="C:ribosome"/>
    <property type="evidence" value="ECO:0007669"/>
    <property type="project" value="UniProtKB-KW"/>
</dbReference>
<keyword evidence="2" id="KW-0689">Ribosomal protein</keyword>
<dbReference type="EMBL" id="CAXAMM010041435">
    <property type="protein sequence ID" value="CAK9099383.1"/>
    <property type="molecule type" value="Genomic_DNA"/>
</dbReference>
<dbReference type="Proteomes" id="UP001642464">
    <property type="component" value="Unassembled WGS sequence"/>
</dbReference>